<dbReference type="RefSeq" id="XP_040501059.1">
    <property type="nucleotide sequence ID" value="XM_040645125.1"/>
</dbReference>
<dbReference type="Proteomes" id="UP000261680">
    <property type="component" value="Unplaced"/>
</dbReference>
<sequence length="287" mass="31016">MSRYCRRKYKSGDLVFAKLKGYAHWPARIEHMAEPNRYQVFFFGTHETAFLGPKHLFPYEESKEKFGKPSKRRGFSEGLWEIENNPTVQAADYQLAQEKSCADGPGPQPEASAGDKAGRSDQPGKPGGDVPAEEQAEQAPPKRSAAELPEGSPKRPREAEPEEEQEQAAGEGAAPPLVELETRGAAAQPPPEAPEQLGETRRAEIAPAWRGGGRQPVVTSFKKSPHPFPAAAWLLLGKLATAQTGTPPPPPPALLLHPHSAPALALGVDLTGQTTRPPALYSHTPEI</sequence>
<keyword evidence="3" id="KW-1185">Reference proteome</keyword>
<name>A0A8M1H513_URSMA</name>
<dbReference type="CTD" id="154150"/>
<dbReference type="PANTHER" id="PTHR12550:SF81">
    <property type="entry name" value="HEPATOMA-DERIVED GROWTH FACTOR-LIKE PROTEIN 1"/>
    <property type="match status" value="1"/>
</dbReference>
<dbReference type="Pfam" id="PF00855">
    <property type="entry name" value="PWWP"/>
    <property type="match status" value="1"/>
</dbReference>
<protein>
    <submittedName>
        <fullName evidence="4">Hepatoma-derived growth factor-like protein 1</fullName>
    </submittedName>
</protein>
<dbReference type="InterPro" id="IPR000313">
    <property type="entry name" value="PWWP_dom"/>
</dbReference>
<dbReference type="FunFam" id="2.30.30.140:FF:000017">
    <property type="entry name" value="hepatoma-derived growth factor isoform X1"/>
    <property type="match status" value="1"/>
</dbReference>
<evidence type="ECO:0000256" key="1">
    <source>
        <dbReference type="SAM" id="MobiDB-lite"/>
    </source>
</evidence>
<dbReference type="GeneID" id="121106094"/>
<evidence type="ECO:0000313" key="3">
    <source>
        <dbReference type="Proteomes" id="UP000261680"/>
    </source>
</evidence>
<feature type="domain" description="PWWP" evidence="2">
    <location>
        <begin position="11"/>
        <end position="62"/>
    </location>
</feature>
<dbReference type="SUPFAM" id="SSF63748">
    <property type="entry name" value="Tudor/PWWP/MBT"/>
    <property type="match status" value="1"/>
</dbReference>
<feature type="compositionally biased region" description="Low complexity" evidence="1">
    <location>
        <begin position="167"/>
        <end position="176"/>
    </location>
</feature>
<proteinExistence type="predicted"/>
<dbReference type="OrthoDB" id="62853at2759"/>
<dbReference type="PROSITE" id="PS50812">
    <property type="entry name" value="PWWP"/>
    <property type="match status" value="1"/>
</dbReference>
<gene>
    <name evidence="4" type="primary">HDGFL1</name>
</gene>
<dbReference type="AlphaFoldDB" id="A0A8M1H513"/>
<accession>A0A8M1H513</accession>
<feature type="region of interest" description="Disordered" evidence="1">
    <location>
        <begin position="99"/>
        <end position="222"/>
    </location>
</feature>
<reference evidence="4" key="1">
    <citation type="submission" date="2025-08" db="UniProtKB">
        <authorList>
            <consortium name="RefSeq"/>
        </authorList>
    </citation>
    <scope>IDENTIFICATION</scope>
    <source>
        <tissue evidence="4">Whole blood</tissue>
    </source>
</reference>
<dbReference type="Gene3D" id="2.30.30.140">
    <property type="match status" value="1"/>
</dbReference>
<organism evidence="3 4">
    <name type="scientific">Ursus maritimus</name>
    <name type="common">Polar bear</name>
    <name type="synonym">Thalarctos maritimus</name>
    <dbReference type="NCBI Taxonomy" id="29073"/>
    <lineage>
        <taxon>Eukaryota</taxon>
        <taxon>Metazoa</taxon>
        <taxon>Chordata</taxon>
        <taxon>Craniata</taxon>
        <taxon>Vertebrata</taxon>
        <taxon>Euteleostomi</taxon>
        <taxon>Mammalia</taxon>
        <taxon>Eutheria</taxon>
        <taxon>Laurasiatheria</taxon>
        <taxon>Carnivora</taxon>
        <taxon>Caniformia</taxon>
        <taxon>Ursidae</taxon>
        <taxon>Ursus</taxon>
    </lineage>
</organism>
<evidence type="ECO:0000313" key="4">
    <source>
        <dbReference type="RefSeq" id="XP_040501059.1"/>
    </source>
</evidence>
<dbReference type="PANTHER" id="PTHR12550">
    <property type="entry name" value="HEPATOMA-DERIVED GROWTH FACTOR-RELATED"/>
    <property type="match status" value="1"/>
</dbReference>
<dbReference type="KEGG" id="umr:121106094"/>
<evidence type="ECO:0000259" key="2">
    <source>
        <dbReference type="PROSITE" id="PS50812"/>
    </source>
</evidence>
<dbReference type="SMART" id="SM00293">
    <property type="entry name" value="PWWP"/>
    <property type="match status" value="1"/>
</dbReference>